<organism evidence="6 7">
    <name type="scientific">Flavobacterium amnicola</name>
    <dbReference type="NCBI Taxonomy" id="2506422"/>
    <lineage>
        <taxon>Bacteria</taxon>
        <taxon>Pseudomonadati</taxon>
        <taxon>Bacteroidota</taxon>
        <taxon>Flavobacteriia</taxon>
        <taxon>Flavobacteriales</taxon>
        <taxon>Flavobacteriaceae</taxon>
        <taxon>Flavobacterium</taxon>
    </lineage>
</organism>
<feature type="active site" description="Proton acceptor" evidence="4">
    <location>
        <position position="241"/>
    </location>
</feature>
<dbReference type="GO" id="GO:0016787">
    <property type="term" value="F:hydrolase activity"/>
    <property type="evidence" value="ECO:0007669"/>
    <property type="project" value="UniProtKB-UniRule"/>
</dbReference>
<feature type="short sequence motif" description="GXSXG" evidence="4">
    <location>
        <begin position="95"/>
        <end position="99"/>
    </location>
</feature>
<evidence type="ECO:0000256" key="3">
    <source>
        <dbReference type="ARBA" id="ARBA00023098"/>
    </source>
</evidence>
<gene>
    <name evidence="6" type="ORF">EQG63_02580</name>
</gene>
<comment type="caution">
    <text evidence="6">The sequence shown here is derived from an EMBL/GenBank/DDBJ whole genome shotgun (WGS) entry which is preliminary data.</text>
</comment>
<dbReference type="InterPro" id="IPR002641">
    <property type="entry name" value="PNPLA_dom"/>
</dbReference>
<keyword evidence="2 4" id="KW-0442">Lipid degradation</keyword>
<feature type="active site" description="Nucleophile" evidence="4">
    <location>
        <position position="97"/>
    </location>
</feature>
<reference evidence="7" key="1">
    <citation type="submission" date="2019-01" db="EMBL/GenBank/DDBJ databases">
        <title>Cytophagaceae bacterium strain CAR-16.</title>
        <authorList>
            <person name="Chen W.-M."/>
        </authorList>
    </citation>
    <scope>NUCLEOTIDE SEQUENCE [LARGE SCALE GENOMIC DNA]</scope>
    <source>
        <strain evidence="7">LLJ-11</strain>
    </source>
</reference>
<dbReference type="PROSITE" id="PS51635">
    <property type="entry name" value="PNPLA"/>
    <property type="match status" value="1"/>
</dbReference>
<dbReference type="Pfam" id="PF01734">
    <property type="entry name" value="Patatin"/>
    <property type="match status" value="1"/>
</dbReference>
<feature type="short sequence motif" description="GXGXXG" evidence="4">
    <location>
        <begin position="68"/>
        <end position="73"/>
    </location>
</feature>
<dbReference type="CDD" id="cd07205">
    <property type="entry name" value="Pat_PNPLA6_PNPLA7_NTE1_like"/>
    <property type="match status" value="1"/>
</dbReference>
<dbReference type="Gene3D" id="3.10.20.310">
    <property type="entry name" value="membrane protein fhac"/>
    <property type="match status" value="1"/>
</dbReference>
<evidence type="ECO:0000256" key="2">
    <source>
        <dbReference type="ARBA" id="ARBA00022963"/>
    </source>
</evidence>
<evidence type="ECO:0000313" key="6">
    <source>
        <dbReference type="EMBL" id="RXR20842.1"/>
    </source>
</evidence>
<dbReference type="OrthoDB" id="9770965at2"/>
<keyword evidence="1 4" id="KW-0378">Hydrolase</keyword>
<dbReference type="Proteomes" id="UP000290283">
    <property type="component" value="Unassembled WGS sequence"/>
</dbReference>
<dbReference type="InterPro" id="IPR043864">
    <property type="entry name" value="Omp85-like_dom"/>
</dbReference>
<dbReference type="PANTHER" id="PTHR14226:SF76">
    <property type="entry name" value="NTE FAMILY PROTEIN RSSA"/>
    <property type="match status" value="1"/>
</dbReference>
<proteinExistence type="predicted"/>
<sequence>MYQKPKKFPNFTKQIFNMKIQANGKSQKSKIKSSLVSKLLFLVSFLFSLSSFSQDTIKKPKIGLVLSGGGAKGFAHIGVLKEIEKAGIKIDYIGGTSMGAVIGGLYACGYSANELDSIFSGTNFDELIQDFVPRNNKTFYEKRNDEVYALTLPFQKLKVAVPKAYSKGLYNYNLLSKLTHNQRHIRDFSKLSIPFLCVATNLETGEEKIFKEGSLPLVIQASSAFPSLFSPVEIDDKHYLDGGITNNYPVEEVLKMGADIIIGVDVQDDLKKNDKINGITGIFAQMSNYQMLEKMKEKKKLTTIYIKPDIKGFSVISFDKGKEIIKRGEIAGMAFENEFLKYSSSYKPPVINRKKQDSLYIKRIDINKIPHYTRSYVLGKLRFKEGNKISYNDLHSGINNLNATQNFSAINYSLVEEGQNDILQVNVKENQVKTYLKLGVHYDELFKSSALVNITKKNLVFDNDVISFNTIIGDNFRYNLDYYYDNGYHWSFGVKSTFNQFDRTGDVDFKGNALKTQLKLDKLEINYNSAKNQAYVQTIFAQKFLIGAGVEHQFLKITSRNTNIIIPYLENSHYLSAVGFLKFDSFNNKYFPTKGWSFFGDFQSVINSSDYNNDFSNLTILKAEGAIVQKIFKKVAIKIQSEGGFTIGENTNHSFDFVLGGYGFQKFDNFKPFYGYDFLTLSGDSYVKAGATINYEFLKKNHLNFSANYANAGYKIFDSKEWISNPTFEGYAIGYGLETLIGPIEIKHTWSPEVKKHYTWFTVGFWF</sequence>
<keyword evidence="7" id="KW-1185">Reference proteome</keyword>
<evidence type="ECO:0000259" key="5">
    <source>
        <dbReference type="PROSITE" id="PS51635"/>
    </source>
</evidence>
<dbReference type="InterPro" id="IPR050301">
    <property type="entry name" value="NTE"/>
</dbReference>
<evidence type="ECO:0000256" key="4">
    <source>
        <dbReference type="PROSITE-ProRule" id="PRU01161"/>
    </source>
</evidence>
<feature type="domain" description="PNPLA" evidence="5">
    <location>
        <begin position="64"/>
        <end position="254"/>
    </location>
</feature>
<name>A0A4Q1K5H2_9FLAO</name>
<feature type="short sequence motif" description="DGA/G" evidence="4">
    <location>
        <begin position="241"/>
        <end position="243"/>
    </location>
</feature>
<dbReference type="AlphaFoldDB" id="A0A4Q1K5H2"/>
<dbReference type="PANTHER" id="PTHR14226">
    <property type="entry name" value="NEUROPATHY TARGET ESTERASE/SWISS CHEESE D.MELANOGASTER"/>
    <property type="match status" value="1"/>
</dbReference>
<accession>A0A4Q1K5H2</accession>
<evidence type="ECO:0000256" key="1">
    <source>
        <dbReference type="ARBA" id="ARBA00022801"/>
    </source>
</evidence>
<evidence type="ECO:0000313" key="7">
    <source>
        <dbReference type="Proteomes" id="UP000290283"/>
    </source>
</evidence>
<dbReference type="SUPFAM" id="SSF52151">
    <property type="entry name" value="FabD/lysophospholipase-like"/>
    <property type="match status" value="1"/>
</dbReference>
<dbReference type="InterPro" id="IPR016035">
    <property type="entry name" value="Acyl_Trfase/lysoPLipase"/>
</dbReference>
<protein>
    <submittedName>
        <fullName evidence="6">Patatin</fullName>
    </submittedName>
</protein>
<dbReference type="Pfam" id="PF19143">
    <property type="entry name" value="Omp85_2"/>
    <property type="match status" value="1"/>
</dbReference>
<keyword evidence="3 4" id="KW-0443">Lipid metabolism</keyword>
<dbReference type="EMBL" id="SBKO01000001">
    <property type="protein sequence ID" value="RXR20842.1"/>
    <property type="molecule type" value="Genomic_DNA"/>
</dbReference>
<dbReference type="Gene3D" id="3.40.1090.10">
    <property type="entry name" value="Cytosolic phospholipase A2 catalytic domain"/>
    <property type="match status" value="2"/>
</dbReference>
<dbReference type="GO" id="GO:0016042">
    <property type="term" value="P:lipid catabolic process"/>
    <property type="evidence" value="ECO:0007669"/>
    <property type="project" value="UniProtKB-UniRule"/>
</dbReference>